<keyword evidence="1" id="KW-0472">Membrane</keyword>
<protein>
    <recommendedName>
        <fullName evidence="4">Bile acid:sodium symporter</fullName>
    </recommendedName>
</protein>
<evidence type="ECO:0000256" key="1">
    <source>
        <dbReference type="SAM" id="Phobius"/>
    </source>
</evidence>
<dbReference type="Pfam" id="PF13593">
    <property type="entry name" value="SBF_like"/>
    <property type="match status" value="1"/>
</dbReference>
<dbReference type="Proteomes" id="UP000078263">
    <property type="component" value="Chromosome"/>
</dbReference>
<feature type="transmembrane region" description="Helical" evidence="1">
    <location>
        <begin position="237"/>
        <end position="258"/>
    </location>
</feature>
<proteinExistence type="predicted"/>
<feature type="transmembrane region" description="Helical" evidence="1">
    <location>
        <begin position="132"/>
        <end position="159"/>
    </location>
</feature>
<keyword evidence="1" id="KW-0812">Transmembrane</keyword>
<dbReference type="RefSeq" id="WP_068351971.1">
    <property type="nucleotide sequence ID" value="NZ_CP016033.1"/>
</dbReference>
<gene>
    <name evidence="2" type="ORF">A9D12_11535</name>
</gene>
<dbReference type="InterPro" id="IPR016833">
    <property type="entry name" value="Put_Na-Bile_cotransptr"/>
</dbReference>
<dbReference type="OrthoDB" id="9792271at2"/>
<feature type="transmembrane region" description="Helical" evidence="1">
    <location>
        <begin position="210"/>
        <end position="231"/>
    </location>
</feature>
<evidence type="ECO:0000313" key="3">
    <source>
        <dbReference type="Proteomes" id="UP000078263"/>
    </source>
</evidence>
<feature type="transmembrane region" description="Helical" evidence="1">
    <location>
        <begin position="73"/>
        <end position="95"/>
    </location>
</feature>
<evidence type="ECO:0000313" key="2">
    <source>
        <dbReference type="EMBL" id="ANK13462.1"/>
    </source>
</evidence>
<dbReference type="AlphaFoldDB" id="A0A192D6H3"/>
<dbReference type="Gene3D" id="1.20.1530.20">
    <property type="match status" value="1"/>
</dbReference>
<sequence>MPGSTPILARFAALRDPMIAVLVLATLLALIVPAAGPARAVATTISNVGIFVLFLVNGMRIRRSEIRRGLANWRYFGPLMLFVFGAMTLIGLAFAKLAAPWLPPLVALGFIYLGCLPSTVQSATSYTSLANGNVALSVVGAALINIAGVIISAPLFAAVGGGAAGDIGTSAILRIVLILVLPFAIGQMVQDRFIDRLIAHKSTAAWLDRAVIGIAVYVAFSGAVEQGLGTMFGTADWAALVVLVLAMLVAALASAWSVARLLRLPRPDRIAFLFAGSQKSVAIGAPLAAILFPPASAGFVIAPLLLYHLAQLVIAAPLAGRLARGPKDQALG</sequence>
<dbReference type="KEGG" id="pns:A9D12_11535"/>
<dbReference type="GO" id="GO:0005886">
    <property type="term" value="C:plasma membrane"/>
    <property type="evidence" value="ECO:0007669"/>
    <property type="project" value="TreeGrafter"/>
</dbReference>
<accession>A0A192D6H3</accession>
<organism evidence="2 3">
    <name type="scientific">Erythrobacter neustonensis</name>
    <dbReference type="NCBI Taxonomy" id="1112"/>
    <lineage>
        <taxon>Bacteria</taxon>
        <taxon>Pseudomonadati</taxon>
        <taxon>Pseudomonadota</taxon>
        <taxon>Alphaproteobacteria</taxon>
        <taxon>Sphingomonadales</taxon>
        <taxon>Erythrobacteraceae</taxon>
        <taxon>Erythrobacter/Porphyrobacter group</taxon>
        <taxon>Erythrobacter</taxon>
    </lineage>
</organism>
<feature type="transmembrane region" description="Helical" evidence="1">
    <location>
        <begin position="171"/>
        <end position="189"/>
    </location>
</feature>
<dbReference type="EMBL" id="CP016033">
    <property type="protein sequence ID" value="ANK13462.1"/>
    <property type="molecule type" value="Genomic_DNA"/>
</dbReference>
<keyword evidence="3" id="KW-1185">Reference proteome</keyword>
<dbReference type="PANTHER" id="PTHR18640">
    <property type="entry name" value="SOLUTE CARRIER FAMILY 10 MEMBER 7"/>
    <property type="match status" value="1"/>
</dbReference>
<dbReference type="InterPro" id="IPR038770">
    <property type="entry name" value="Na+/solute_symporter_sf"/>
</dbReference>
<dbReference type="PANTHER" id="PTHR18640:SF5">
    <property type="entry name" value="SODIUM_BILE ACID COTRANSPORTER 7"/>
    <property type="match status" value="1"/>
</dbReference>
<reference evidence="2 3" key="1">
    <citation type="submission" date="2016-05" db="EMBL/GenBank/DDBJ databases">
        <title>Compelete Genome Sequence of Bacteriochlorophyll-Synthesizing Bacterium Porphyrobacter neustonensis DSM 9434.</title>
        <authorList>
            <person name="Shi X.-L."/>
            <person name="Wu Y.-H."/>
            <person name="Cheng H."/>
            <person name="Xu L."/>
            <person name="Zhang X.-Q."/>
            <person name="Wang C.-S."/>
            <person name="Xu X.-W."/>
        </authorList>
    </citation>
    <scope>NUCLEOTIDE SEQUENCE [LARGE SCALE GENOMIC DNA]</scope>
    <source>
        <strain evidence="2 3">DSM 9434</strain>
    </source>
</reference>
<feature type="transmembrane region" description="Helical" evidence="1">
    <location>
        <begin position="44"/>
        <end position="61"/>
    </location>
</feature>
<feature type="transmembrane region" description="Helical" evidence="1">
    <location>
        <begin position="270"/>
        <end position="292"/>
    </location>
</feature>
<keyword evidence="1" id="KW-1133">Transmembrane helix</keyword>
<name>A0A192D6H3_9SPHN</name>
<evidence type="ECO:0008006" key="4">
    <source>
        <dbReference type="Google" id="ProtNLM"/>
    </source>
</evidence>
<feature type="transmembrane region" description="Helical" evidence="1">
    <location>
        <begin position="101"/>
        <end position="120"/>
    </location>
</feature>
<dbReference type="STRING" id="1112.A9D12_11535"/>